<feature type="compositionally biased region" description="Polar residues" evidence="1">
    <location>
        <begin position="611"/>
        <end position="628"/>
    </location>
</feature>
<dbReference type="PROSITE" id="PS50003">
    <property type="entry name" value="PH_DOMAIN"/>
    <property type="match status" value="1"/>
</dbReference>
<proteinExistence type="predicted"/>
<feature type="compositionally biased region" description="Polar residues" evidence="1">
    <location>
        <begin position="381"/>
        <end position="391"/>
    </location>
</feature>
<dbReference type="GO" id="GO:0015631">
    <property type="term" value="F:tubulin binding"/>
    <property type="evidence" value="ECO:0007669"/>
    <property type="project" value="TreeGrafter"/>
</dbReference>
<organism evidence="3 4">
    <name type="scientific">Entomortierella chlamydospora</name>
    <dbReference type="NCBI Taxonomy" id="101097"/>
    <lineage>
        <taxon>Eukaryota</taxon>
        <taxon>Fungi</taxon>
        <taxon>Fungi incertae sedis</taxon>
        <taxon>Mucoromycota</taxon>
        <taxon>Mortierellomycotina</taxon>
        <taxon>Mortierellomycetes</taxon>
        <taxon>Mortierellales</taxon>
        <taxon>Mortierellaceae</taxon>
        <taxon>Entomortierella</taxon>
    </lineage>
</organism>
<feature type="region of interest" description="Disordered" evidence="1">
    <location>
        <begin position="673"/>
        <end position="745"/>
    </location>
</feature>
<dbReference type="GO" id="GO:0000226">
    <property type="term" value="P:microtubule cytoskeleton organization"/>
    <property type="evidence" value="ECO:0007669"/>
    <property type="project" value="TreeGrafter"/>
</dbReference>
<dbReference type="GO" id="GO:0032065">
    <property type="term" value="P:maintenance of protein location in cell cortex"/>
    <property type="evidence" value="ECO:0007669"/>
    <property type="project" value="InterPro"/>
</dbReference>
<feature type="region of interest" description="Disordered" evidence="1">
    <location>
        <begin position="603"/>
        <end position="628"/>
    </location>
</feature>
<dbReference type="GO" id="GO:0005938">
    <property type="term" value="C:cell cortex"/>
    <property type="evidence" value="ECO:0007669"/>
    <property type="project" value="InterPro"/>
</dbReference>
<dbReference type="Proteomes" id="UP000703661">
    <property type="component" value="Unassembled WGS sequence"/>
</dbReference>
<dbReference type="InterPro" id="IPR024774">
    <property type="entry name" value="PH_dom-Mcp5-type"/>
</dbReference>
<dbReference type="PANTHER" id="PTHR28190:SF1">
    <property type="entry name" value="NUCLEAR MIGRATION PROTEIN NUM1"/>
    <property type="match status" value="1"/>
</dbReference>
<dbReference type="SUPFAM" id="SSF50729">
    <property type="entry name" value="PH domain-like"/>
    <property type="match status" value="1"/>
</dbReference>
<dbReference type="GO" id="GO:0005739">
    <property type="term" value="C:mitochondrion"/>
    <property type="evidence" value="ECO:0007669"/>
    <property type="project" value="TreeGrafter"/>
</dbReference>
<keyword evidence="4" id="KW-1185">Reference proteome</keyword>
<dbReference type="InterPro" id="IPR001849">
    <property type="entry name" value="PH_domain"/>
</dbReference>
<feature type="compositionally biased region" description="Polar residues" evidence="1">
    <location>
        <begin position="684"/>
        <end position="701"/>
    </location>
</feature>
<evidence type="ECO:0000259" key="2">
    <source>
        <dbReference type="PROSITE" id="PS50003"/>
    </source>
</evidence>
<feature type="region of interest" description="Disordered" evidence="1">
    <location>
        <begin position="238"/>
        <end position="268"/>
    </location>
</feature>
<feature type="compositionally biased region" description="Low complexity" evidence="1">
    <location>
        <begin position="401"/>
        <end position="410"/>
    </location>
</feature>
<evidence type="ECO:0000313" key="4">
    <source>
        <dbReference type="Proteomes" id="UP000703661"/>
    </source>
</evidence>
<evidence type="ECO:0000256" key="1">
    <source>
        <dbReference type="SAM" id="MobiDB-lite"/>
    </source>
</evidence>
<accession>A0A9P6SX52</accession>
<sequence length="745" mass="80128">MVDDATSTEDLPVTVVPLIEKEAPQAKTLVDSTTSTDDLPVPAAPAVEAVLPQEPAQPTKTLVDSTTSTDDLPVAAAIPQLKPQQNGHLANIITGKTGEVAHAHLPEASTMVQDIAQTKAQDPTFAEDFGVSRKTSKAPREIDSHKLDTTEPIPRTSQSDIPIDDERRHTCDMSQILVDTPSQSAPPVPALPKNIAQLQLQLQEDADNEGQEFRVSFGSAFGGPSRGLMTGRIEPVEPSEQHFAGGNNEETQQPEVPSPGRPATGPPSNLLARAARASMASVLENGLPNDRPESVYNAHMSSISAVGGTSSYVYPPTSYPQRTTSIRTPSIKSEKMFSSSPPAHQSRNAGTTGAAVISGTTRMAYTFGNSSSQVHIPQQPNYQHITDSSGASIGRSKHRPSPSGSVSSLSTDYHHERRGSIGSSYDAPPTATDPTMIQIITQTMIGDYLWKYTRRPMASVISEKKHRRYFWVHPYTKTMYWSLTNPAADGSREQRAKTLIINVYQITEENPSGHSDLPNISLLVQTTNRNLKLTAPTREKHELWYQSLAYLLSRPTTPGAEISTDNQTWSEIQASRGVTSDALLTIKNEKAVRKKASFGRLHTMFGRSKESSPASSPRPTNAATGSGLNSTITASSFNYSSVGVNGPSTSGSGAVGYPNYIINNPSQSGVGGYGTVNGGRIMPQQGTSSLGTNTSSKSGLTSGRGYEDEYYDGEDDDDEDDGELPEHVRQCCDGKHDIGSLHHDH</sequence>
<dbReference type="PANTHER" id="PTHR28190">
    <property type="entry name" value="NUCLEAR MIGRATION PROTEIN NUM1"/>
    <property type="match status" value="1"/>
</dbReference>
<feature type="compositionally biased region" description="Acidic residues" evidence="1">
    <location>
        <begin position="708"/>
        <end position="723"/>
    </location>
</feature>
<dbReference type="GO" id="GO:0005543">
    <property type="term" value="F:phospholipid binding"/>
    <property type="evidence" value="ECO:0007669"/>
    <property type="project" value="InterPro"/>
</dbReference>
<dbReference type="InterPro" id="IPR053005">
    <property type="entry name" value="Nuclear_Pos-Cytoskel_Interact"/>
</dbReference>
<feature type="region of interest" description="Disordered" evidence="1">
    <location>
        <begin position="381"/>
        <end position="431"/>
    </location>
</feature>
<evidence type="ECO:0000313" key="3">
    <source>
        <dbReference type="EMBL" id="KAG0008722.1"/>
    </source>
</evidence>
<feature type="domain" description="PH" evidence="2">
    <location>
        <begin position="442"/>
        <end position="553"/>
    </location>
</feature>
<gene>
    <name evidence="3" type="ORF">BGZ80_003126</name>
</gene>
<dbReference type="AlphaFoldDB" id="A0A9P6SX52"/>
<protein>
    <recommendedName>
        <fullName evidence="2">PH domain-containing protein</fullName>
    </recommendedName>
</protein>
<comment type="caution">
    <text evidence="3">The sequence shown here is derived from an EMBL/GenBank/DDBJ whole genome shotgun (WGS) entry which is preliminary data.</text>
</comment>
<dbReference type="Pfam" id="PF12814">
    <property type="entry name" value="Mcp5_PH"/>
    <property type="match status" value="1"/>
</dbReference>
<reference evidence="3" key="1">
    <citation type="journal article" date="2020" name="Fungal Divers.">
        <title>Resolving the Mortierellaceae phylogeny through synthesis of multi-gene phylogenetics and phylogenomics.</title>
        <authorList>
            <person name="Vandepol N."/>
            <person name="Liber J."/>
            <person name="Desiro A."/>
            <person name="Na H."/>
            <person name="Kennedy M."/>
            <person name="Barry K."/>
            <person name="Grigoriev I.V."/>
            <person name="Miller A.N."/>
            <person name="O'Donnell K."/>
            <person name="Stajich J.E."/>
            <person name="Bonito G."/>
        </authorList>
    </citation>
    <scope>NUCLEOTIDE SEQUENCE</scope>
    <source>
        <strain evidence="3">NRRL 2769</strain>
    </source>
</reference>
<dbReference type="EMBL" id="JAAAID010001809">
    <property type="protein sequence ID" value="KAG0008722.1"/>
    <property type="molecule type" value="Genomic_DNA"/>
</dbReference>
<feature type="compositionally biased region" description="Basic and acidic residues" evidence="1">
    <location>
        <begin position="724"/>
        <end position="745"/>
    </location>
</feature>
<name>A0A9P6SX52_9FUNG</name>